<proteinExistence type="predicted"/>
<organism evidence="1 2">
    <name type="scientific">Cichorium intybus</name>
    <name type="common">Chicory</name>
    <dbReference type="NCBI Taxonomy" id="13427"/>
    <lineage>
        <taxon>Eukaryota</taxon>
        <taxon>Viridiplantae</taxon>
        <taxon>Streptophyta</taxon>
        <taxon>Embryophyta</taxon>
        <taxon>Tracheophyta</taxon>
        <taxon>Spermatophyta</taxon>
        <taxon>Magnoliopsida</taxon>
        <taxon>eudicotyledons</taxon>
        <taxon>Gunneridae</taxon>
        <taxon>Pentapetalae</taxon>
        <taxon>asterids</taxon>
        <taxon>campanulids</taxon>
        <taxon>Asterales</taxon>
        <taxon>Asteraceae</taxon>
        <taxon>Cichorioideae</taxon>
        <taxon>Cichorieae</taxon>
        <taxon>Cichoriinae</taxon>
        <taxon>Cichorium</taxon>
    </lineage>
</organism>
<comment type="caution">
    <text evidence="1">The sequence shown here is derived from an EMBL/GenBank/DDBJ whole genome shotgun (WGS) entry which is preliminary data.</text>
</comment>
<reference evidence="1 2" key="2">
    <citation type="journal article" date="2022" name="Mol. Ecol. Resour.">
        <title>The genomes of chicory, endive, great burdock and yacon provide insights into Asteraceae paleo-polyploidization history and plant inulin production.</title>
        <authorList>
            <person name="Fan W."/>
            <person name="Wang S."/>
            <person name="Wang H."/>
            <person name="Wang A."/>
            <person name="Jiang F."/>
            <person name="Liu H."/>
            <person name="Zhao H."/>
            <person name="Xu D."/>
            <person name="Zhang Y."/>
        </authorList>
    </citation>
    <scope>NUCLEOTIDE SEQUENCE [LARGE SCALE GENOMIC DNA]</scope>
    <source>
        <strain evidence="2">cv. Punajuju</strain>
        <tissue evidence="1">Leaves</tissue>
    </source>
</reference>
<dbReference type="EMBL" id="CM042013">
    <property type="protein sequence ID" value="KAI3737842.1"/>
    <property type="molecule type" value="Genomic_DNA"/>
</dbReference>
<evidence type="ECO:0000313" key="2">
    <source>
        <dbReference type="Proteomes" id="UP001055811"/>
    </source>
</evidence>
<gene>
    <name evidence="1" type="ORF">L2E82_27855</name>
</gene>
<accession>A0ACB9CU60</accession>
<evidence type="ECO:0000313" key="1">
    <source>
        <dbReference type="EMBL" id="KAI3737842.1"/>
    </source>
</evidence>
<name>A0ACB9CU60_CICIN</name>
<dbReference type="Proteomes" id="UP001055811">
    <property type="component" value="Linkage Group LG05"/>
</dbReference>
<keyword evidence="2" id="KW-1185">Reference proteome</keyword>
<sequence>MRADTKTFCCLIKGYANAGVFHKVDSVVKLANEMEIHENTSFYNAMLYACGKEGDLMKMEEVFKKMKEEECRPDVVTYSIMVDAYKKEAMDDKVHDLEQERLMICV</sequence>
<protein>
    <submittedName>
        <fullName evidence="1">Uncharacterized protein</fullName>
    </submittedName>
</protein>
<reference evidence="2" key="1">
    <citation type="journal article" date="2022" name="Mol. Ecol. Resour.">
        <title>The genomes of chicory, endive, great burdock and yacon provide insights into Asteraceae palaeo-polyploidization history and plant inulin production.</title>
        <authorList>
            <person name="Fan W."/>
            <person name="Wang S."/>
            <person name="Wang H."/>
            <person name="Wang A."/>
            <person name="Jiang F."/>
            <person name="Liu H."/>
            <person name="Zhao H."/>
            <person name="Xu D."/>
            <person name="Zhang Y."/>
        </authorList>
    </citation>
    <scope>NUCLEOTIDE SEQUENCE [LARGE SCALE GENOMIC DNA]</scope>
    <source>
        <strain evidence="2">cv. Punajuju</strain>
    </source>
</reference>